<evidence type="ECO:0000256" key="3">
    <source>
        <dbReference type="ARBA" id="ARBA00022833"/>
    </source>
</evidence>
<dbReference type="EMBL" id="JARKIF010000029">
    <property type="protein sequence ID" value="KAJ7613028.1"/>
    <property type="molecule type" value="Genomic_DNA"/>
</dbReference>
<comment type="caution">
    <text evidence="6">The sequence shown here is derived from an EMBL/GenBank/DDBJ whole genome shotgun (WGS) entry which is preliminary data.</text>
</comment>
<accession>A0AAD7FAX6</accession>
<proteinExistence type="predicted"/>
<protein>
    <recommendedName>
        <fullName evidence="5">MYND-type domain-containing protein</fullName>
    </recommendedName>
</protein>
<dbReference type="GO" id="GO:0008270">
    <property type="term" value="F:zinc ion binding"/>
    <property type="evidence" value="ECO:0007669"/>
    <property type="project" value="UniProtKB-KW"/>
</dbReference>
<dbReference type="Gene3D" id="6.10.140.2220">
    <property type="match status" value="1"/>
</dbReference>
<evidence type="ECO:0000259" key="5">
    <source>
        <dbReference type="PROSITE" id="PS50865"/>
    </source>
</evidence>
<evidence type="ECO:0000313" key="7">
    <source>
        <dbReference type="Proteomes" id="UP001221142"/>
    </source>
</evidence>
<keyword evidence="2 4" id="KW-0863">Zinc-finger</keyword>
<gene>
    <name evidence="6" type="ORF">FB45DRAFT_1065153</name>
</gene>
<dbReference type="InterPro" id="IPR002893">
    <property type="entry name" value="Znf_MYND"/>
</dbReference>
<sequence>MHPDLHMRNIERLPSATQTLALNAVAKARRHTDLLLLMKAMHTPPKLPTSQKLAFLPVFFSNLDLDMIPGQEQLEKLGHDSRRAREIICAQDIMCAEISLAGLGYFDCLGGDVGISLWPRVWGWFQFIQQYRDHLSGVLLTPAVSFHVDLIRFIRVFRGHPETYDLMWTTPRFWTCILKAWSFLPLIEDYEERKLMLHTLAEFLGSSNARPDSELLAEMVEAAGSVDNLARLVLDFVRSIITLPLSEHAHPVGYLSNILLFVTRAGGCPDGEFDLLFTPRQPLFSALFTLNFEQELLSAILFLCEHADPHTPRLLGTCMLLIRHMVVSSPPNMWLAVLLQRGILRALISVTPRTVSRGSRAETRLHDQVQAFLRDIPTGLVYYYPMLAFKKAFNEIQGSISRATFKDHSLSAEWEKFLASASEFLDALDEFHSPSFLISKACDNLQCGSINESKTMAGRCSGCQAFYYCSRECQKTDWKAGHRNSCHSHKGLLLAEDDDSNLFHRERSFMRTLIHRKYLEERRAICNQQVRVLATHPTDSQTPPILFTLFDFCKSPPVVKVHVVGDLPKRVADLVGSAGAEWADVVRRAERDEGYTQLHGLCVADEAAPRVWVVPLRADVPLIYEGLKALADRVRLGEVREEEEIMREIDHFLDVNVTEIH</sequence>
<keyword evidence="1" id="KW-0479">Metal-binding</keyword>
<evidence type="ECO:0000256" key="1">
    <source>
        <dbReference type="ARBA" id="ARBA00022723"/>
    </source>
</evidence>
<dbReference type="AlphaFoldDB" id="A0AAD7FAX6"/>
<reference evidence="6" key="1">
    <citation type="submission" date="2023-03" db="EMBL/GenBank/DDBJ databases">
        <title>Massive genome expansion in bonnet fungi (Mycena s.s.) driven by repeated elements and novel gene families across ecological guilds.</title>
        <authorList>
            <consortium name="Lawrence Berkeley National Laboratory"/>
            <person name="Harder C.B."/>
            <person name="Miyauchi S."/>
            <person name="Viragh M."/>
            <person name="Kuo A."/>
            <person name="Thoen E."/>
            <person name="Andreopoulos B."/>
            <person name="Lu D."/>
            <person name="Skrede I."/>
            <person name="Drula E."/>
            <person name="Henrissat B."/>
            <person name="Morin E."/>
            <person name="Kohler A."/>
            <person name="Barry K."/>
            <person name="LaButti K."/>
            <person name="Morin E."/>
            <person name="Salamov A."/>
            <person name="Lipzen A."/>
            <person name="Mereny Z."/>
            <person name="Hegedus B."/>
            <person name="Baldrian P."/>
            <person name="Stursova M."/>
            <person name="Weitz H."/>
            <person name="Taylor A."/>
            <person name="Grigoriev I.V."/>
            <person name="Nagy L.G."/>
            <person name="Martin F."/>
            <person name="Kauserud H."/>
        </authorList>
    </citation>
    <scope>NUCLEOTIDE SEQUENCE</scope>
    <source>
        <strain evidence="6">9284</strain>
    </source>
</reference>
<evidence type="ECO:0000313" key="6">
    <source>
        <dbReference type="EMBL" id="KAJ7613028.1"/>
    </source>
</evidence>
<evidence type="ECO:0000256" key="2">
    <source>
        <dbReference type="ARBA" id="ARBA00022771"/>
    </source>
</evidence>
<keyword evidence="7" id="KW-1185">Reference proteome</keyword>
<name>A0AAD7FAX6_9AGAR</name>
<dbReference type="Pfam" id="PF01753">
    <property type="entry name" value="zf-MYND"/>
    <property type="match status" value="1"/>
</dbReference>
<feature type="domain" description="MYND-type" evidence="5">
    <location>
        <begin position="444"/>
        <end position="486"/>
    </location>
</feature>
<evidence type="ECO:0000256" key="4">
    <source>
        <dbReference type="PROSITE-ProRule" id="PRU00134"/>
    </source>
</evidence>
<keyword evidence="3" id="KW-0862">Zinc</keyword>
<dbReference type="SUPFAM" id="SSF144232">
    <property type="entry name" value="HIT/MYND zinc finger-like"/>
    <property type="match status" value="1"/>
</dbReference>
<organism evidence="6 7">
    <name type="scientific">Roridomyces roridus</name>
    <dbReference type="NCBI Taxonomy" id="1738132"/>
    <lineage>
        <taxon>Eukaryota</taxon>
        <taxon>Fungi</taxon>
        <taxon>Dikarya</taxon>
        <taxon>Basidiomycota</taxon>
        <taxon>Agaricomycotina</taxon>
        <taxon>Agaricomycetes</taxon>
        <taxon>Agaricomycetidae</taxon>
        <taxon>Agaricales</taxon>
        <taxon>Marasmiineae</taxon>
        <taxon>Mycenaceae</taxon>
        <taxon>Roridomyces</taxon>
    </lineage>
</organism>
<dbReference type="PROSITE" id="PS50865">
    <property type="entry name" value="ZF_MYND_2"/>
    <property type="match status" value="1"/>
</dbReference>
<dbReference type="Proteomes" id="UP001221142">
    <property type="component" value="Unassembled WGS sequence"/>
</dbReference>